<dbReference type="Gene3D" id="3.30.420.10">
    <property type="entry name" value="Ribonuclease H-like superfamily/Ribonuclease H"/>
    <property type="match status" value="1"/>
</dbReference>
<dbReference type="InterPro" id="IPR036397">
    <property type="entry name" value="RNaseH_sf"/>
</dbReference>
<name>V4L1H6_EUTSA</name>
<sequence length="143" mass="16291">MAQEFRKYCCIVDASWKSSDTRAGIGWQLYNPRGCNILRDKSSISPTSTPYTLRKLSFENVVILRDCKTLFDDLASFVGQQAQRGRWINSSIATQVKDIANLLPHSGQMTFKHVKRSVVTEVDRVAKIAREQSSPYIVTWVMM</sequence>
<dbReference type="AlphaFoldDB" id="V4L1H6"/>
<keyword evidence="2" id="KW-1185">Reference proteome</keyword>
<dbReference type="KEGG" id="eus:EUTSA_v10009928mg"/>
<protein>
    <recommendedName>
        <fullName evidence="3">RNase H type-1 domain-containing protein</fullName>
    </recommendedName>
</protein>
<dbReference type="EMBL" id="KI517683">
    <property type="protein sequence ID" value="ESQ33588.1"/>
    <property type="molecule type" value="Genomic_DNA"/>
</dbReference>
<dbReference type="eggNOG" id="KOG1075">
    <property type="taxonomic scope" value="Eukaryota"/>
</dbReference>
<dbReference type="Gramene" id="ESQ33588">
    <property type="protein sequence ID" value="ESQ33588"/>
    <property type="gene ID" value="EUTSA_v10009928mg"/>
</dbReference>
<dbReference type="OMA" id="RGRWINS"/>
<dbReference type="GO" id="GO:0003676">
    <property type="term" value="F:nucleic acid binding"/>
    <property type="evidence" value="ECO:0007669"/>
    <property type="project" value="InterPro"/>
</dbReference>
<gene>
    <name evidence="1" type="ORF">EUTSA_v10009928mg</name>
</gene>
<organism evidence="1 2">
    <name type="scientific">Eutrema salsugineum</name>
    <name type="common">Saltwater cress</name>
    <name type="synonym">Sisymbrium salsugineum</name>
    <dbReference type="NCBI Taxonomy" id="72664"/>
    <lineage>
        <taxon>Eukaryota</taxon>
        <taxon>Viridiplantae</taxon>
        <taxon>Streptophyta</taxon>
        <taxon>Embryophyta</taxon>
        <taxon>Tracheophyta</taxon>
        <taxon>Spermatophyta</taxon>
        <taxon>Magnoliopsida</taxon>
        <taxon>eudicotyledons</taxon>
        <taxon>Gunneridae</taxon>
        <taxon>Pentapetalae</taxon>
        <taxon>rosids</taxon>
        <taxon>malvids</taxon>
        <taxon>Brassicales</taxon>
        <taxon>Brassicaceae</taxon>
        <taxon>Eutremeae</taxon>
        <taxon>Eutrema</taxon>
    </lineage>
</organism>
<proteinExistence type="predicted"/>
<evidence type="ECO:0008006" key="3">
    <source>
        <dbReference type="Google" id="ProtNLM"/>
    </source>
</evidence>
<dbReference type="Proteomes" id="UP000030689">
    <property type="component" value="Unassembled WGS sequence"/>
</dbReference>
<accession>V4L1H6</accession>
<evidence type="ECO:0000313" key="2">
    <source>
        <dbReference type="Proteomes" id="UP000030689"/>
    </source>
</evidence>
<dbReference type="SUPFAM" id="SSF53098">
    <property type="entry name" value="Ribonuclease H-like"/>
    <property type="match status" value="1"/>
</dbReference>
<reference evidence="1 2" key="1">
    <citation type="journal article" date="2013" name="Front. Plant Sci.">
        <title>The Reference Genome of the Halophytic Plant Eutrema salsugineum.</title>
        <authorList>
            <person name="Yang R."/>
            <person name="Jarvis D.E."/>
            <person name="Chen H."/>
            <person name="Beilstein M.A."/>
            <person name="Grimwood J."/>
            <person name="Jenkins J."/>
            <person name="Shu S."/>
            <person name="Prochnik S."/>
            <person name="Xin M."/>
            <person name="Ma C."/>
            <person name="Schmutz J."/>
            <person name="Wing R.A."/>
            <person name="Mitchell-Olds T."/>
            <person name="Schumaker K.S."/>
            <person name="Wang X."/>
        </authorList>
    </citation>
    <scope>NUCLEOTIDE SEQUENCE [LARGE SCALE GENOMIC DNA]</scope>
</reference>
<evidence type="ECO:0000313" key="1">
    <source>
        <dbReference type="EMBL" id="ESQ33588.1"/>
    </source>
</evidence>
<dbReference type="InterPro" id="IPR012337">
    <property type="entry name" value="RNaseH-like_sf"/>
</dbReference>